<dbReference type="PATRIC" id="fig|496833.3.peg.196"/>
<name>C4XFF0_MYCFP</name>
<dbReference type="AlphaFoldDB" id="C4XFF0"/>
<keyword evidence="6" id="KW-0814">Transposable element</keyword>
<dbReference type="PROSITE" id="PS01007">
    <property type="entry name" value="TRANSPOSASE_MUTATOR"/>
    <property type="match status" value="1"/>
</dbReference>
<comment type="similarity">
    <text evidence="2 6">Belongs to the transposase mutator family.</text>
</comment>
<dbReference type="eggNOG" id="COG3328">
    <property type="taxonomic scope" value="Bacteria"/>
</dbReference>
<proteinExistence type="inferred from homology"/>
<evidence type="ECO:0000256" key="6">
    <source>
        <dbReference type="RuleBase" id="RU365089"/>
    </source>
</evidence>
<evidence type="ECO:0000313" key="8">
    <source>
        <dbReference type="Proteomes" id="UP000006810"/>
    </source>
</evidence>
<dbReference type="PANTHER" id="PTHR33217:SF8">
    <property type="entry name" value="MUTATOR FAMILY TRANSPOSASE"/>
    <property type="match status" value="1"/>
</dbReference>
<sequence length="365" mass="43378">MIKKGFFIYEKRTNKSCYWWNNRKILENYRNGFSKKNVNSQYGHIPRDREAKFEPIIIKKYERDIFELVDMIFVLYSRGMPTRDVSDFMFSKYGVNYSPAQISQLTNEIVEDVRLWQERKLETYYPIIYIDAVHFHVVDNNVVTKKATYVIMGINGDGQKEILGLYIGENESAKFWMSVLNALKNRGISKINIICSDNLKGIQQSIEAVFPDSKQQRCIVHMIRNSVKYVNYKDMKEFCKDLKSVYQSNDVKNAMDNLDIFEDKWGKKYPTSISIWRRNWSEISTMFDYSPEIRTLIYTTNLIENLNSVFRKYTKTKRVFPSDDSLLKIIFLASQQIIKKWSNSRIRNWSSILNEFKIIDFENEE</sequence>
<comment type="function">
    <text evidence="1 6">Required for the transposition of the insertion element.</text>
</comment>
<organism evidence="7 8">
    <name type="scientific">Mycoplasmopsis fermentans (strain ATCC 19989 / NBRC 14854 / NCTC 10117 / PG18)</name>
    <name type="common">Mycoplasma fermentans</name>
    <dbReference type="NCBI Taxonomy" id="496833"/>
    <lineage>
        <taxon>Bacteria</taxon>
        <taxon>Bacillati</taxon>
        <taxon>Mycoplasmatota</taxon>
        <taxon>Mycoplasmoidales</taxon>
        <taxon>Metamycoplasmataceae</taxon>
        <taxon>Mycoplasmopsis</taxon>
    </lineage>
</organism>
<evidence type="ECO:0000256" key="2">
    <source>
        <dbReference type="ARBA" id="ARBA00010961"/>
    </source>
</evidence>
<reference evidence="7 8" key="1">
    <citation type="journal article" date="2009" name="Curr. Microbiol.">
        <title>Molecular cloning and expression of a novel cholinephosphotransferase involved in glycoglycerophospholipid biosynthesis of Mycoplasma fermentans.</title>
        <authorList>
            <person name="Ishida N."/>
            <person name="Irikura D."/>
            <person name="Matsuda K."/>
            <person name="Sato S."/>
            <person name="Asano K."/>
        </authorList>
    </citation>
    <scope>NUCLEOTIDE SEQUENCE [LARGE SCALE GENOMIC DNA]</scope>
    <source>
        <strain evidence="8">ATCC 19989 / NBRC 14854 / NCTC 10117 / PG18</strain>
    </source>
</reference>
<evidence type="ECO:0000256" key="1">
    <source>
        <dbReference type="ARBA" id="ARBA00002190"/>
    </source>
</evidence>
<dbReference type="PANTHER" id="PTHR33217">
    <property type="entry name" value="TRANSPOSASE FOR INSERTION SEQUENCE ELEMENT IS1081"/>
    <property type="match status" value="1"/>
</dbReference>
<dbReference type="GO" id="GO:0004803">
    <property type="term" value="F:transposase activity"/>
    <property type="evidence" value="ECO:0007669"/>
    <property type="project" value="UniProtKB-UniRule"/>
</dbReference>
<keyword evidence="8" id="KW-1185">Reference proteome</keyword>
<evidence type="ECO:0000256" key="5">
    <source>
        <dbReference type="ARBA" id="ARBA00023172"/>
    </source>
</evidence>
<accession>C4XFF0</accession>
<dbReference type="Pfam" id="PF00872">
    <property type="entry name" value="Transposase_mut"/>
    <property type="match status" value="1"/>
</dbReference>
<dbReference type="GO" id="GO:0006313">
    <property type="term" value="P:DNA transposition"/>
    <property type="evidence" value="ECO:0007669"/>
    <property type="project" value="UniProtKB-UniRule"/>
</dbReference>
<keyword evidence="3 6" id="KW-0815">Transposition</keyword>
<dbReference type="KEGG" id="mfp:MBIO_0607"/>
<evidence type="ECO:0000256" key="3">
    <source>
        <dbReference type="ARBA" id="ARBA00022578"/>
    </source>
</evidence>
<dbReference type="EMBL" id="AP009608">
    <property type="protein sequence ID" value="BAH69872.1"/>
    <property type="molecule type" value="Genomic_DNA"/>
</dbReference>
<dbReference type="HOGENOM" id="CLU_036805_2_0_14"/>
<dbReference type="RefSeq" id="WP_015511078.1">
    <property type="nucleotide sequence ID" value="NC_021002.1"/>
</dbReference>
<dbReference type="GO" id="GO:0003677">
    <property type="term" value="F:DNA binding"/>
    <property type="evidence" value="ECO:0007669"/>
    <property type="project" value="UniProtKB-UniRule"/>
</dbReference>
<dbReference type="InterPro" id="IPR001207">
    <property type="entry name" value="Transposase_mutator"/>
</dbReference>
<evidence type="ECO:0000313" key="7">
    <source>
        <dbReference type="EMBL" id="BAH69872.1"/>
    </source>
</evidence>
<keyword evidence="4 6" id="KW-0238">DNA-binding</keyword>
<keyword evidence="5 6" id="KW-0233">DNA recombination</keyword>
<evidence type="ECO:0000256" key="4">
    <source>
        <dbReference type="ARBA" id="ARBA00023125"/>
    </source>
</evidence>
<dbReference type="Proteomes" id="UP000006810">
    <property type="component" value="Chromosome"/>
</dbReference>
<dbReference type="NCBIfam" id="NF033543">
    <property type="entry name" value="transpos_IS256"/>
    <property type="match status" value="1"/>
</dbReference>
<gene>
    <name evidence="7" type="ordered locus">MBIO_0607</name>
</gene>
<protein>
    <recommendedName>
        <fullName evidence="6">Mutator family transposase</fullName>
    </recommendedName>
</protein>